<protein>
    <submittedName>
        <fullName evidence="2">DUF1772 domain-containing protein</fullName>
    </submittedName>
</protein>
<evidence type="ECO:0000256" key="1">
    <source>
        <dbReference type="SAM" id="Phobius"/>
    </source>
</evidence>
<evidence type="ECO:0000313" key="3">
    <source>
        <dbReference type="Proteomes" id="UP000832097"/>
    </source>
</evidence>
<feature type="transmembrane region" description="Helical" evidence="1">
    <location>
        <begin position="6"/>
        <end position="30"/>
    </location>
</feature>
<proteinExistence type="predicted"/>
<sequence>MFWIDTITVTIAIVATAVIFGTDTLTALVSRAAFAEIDDRALVQFTGRSHRYGDRRLSVVGVLSVVFSVATVALAVLAQSVPAAVVASIAVVSLAVWLMLFARISAPINKRLTAAALADEVPADARALQERWESIIVLRSVLQGVAVVGLCVALALIAAA</sequence>
<feature type="transmembrane region" description="Helical" evidence="1">
    <location>
        <begin position="83"/>
        <end position="102"/>
    </location>
</feature>
<organism evidence="2 3">
    <name type="scientific">Agromyces larvae</name>
    <dbReference type="NCBI Taxonomy" id="2929802"/>
    <lineage>
        <taxon>Bacteria</taxon>
        <taxon>Bacillati</taxon>
        <taxon>Actinomycetota</taxon>
        <taxon>Actinomycetes</taxon>
        <taxon>Micrococcales</taxon>
        <taxon>Microbacteriaceae</taxon>
        <taxon>Agromyces</taxon>
    </lineage>
</organism>
<dbReference type="EMBL" id="CP094528">
    <property type="protein sequence ID" value="UOE43787.1"/>
    <property type="molecule type" value="Genomic_DNA"/>
</dbReference>
<feature type="transmembrane region" description="Helical" evidence="1">
    <location>
        <begin position="57"/>
        <end position="77"/>
    </location>
</feature>
<reference evidence="2 3" key="1">
    <citation type="submission" date="2022-03" db="EMBL/GenBank/DDBJ databases">
        <title>Mucilaginibacter sp. isolated from the gut of Protaetia brevitarsis seulensis larvae.</title>
        <authorList>
            <person name="Won M."/>
            <person name="Kim S.-J."/>
            <person name="Kwon S.-W."/>
        </authorList>
    </citation>
    <scope>NUCLEOTIDE SEQUENCE [LARGE SCALE GENOMIC DNA]</scope>
    <source>
        <strain evidence="2 3">CFWR-12</strain>
    </source>
</reference>
<gene>
    <name evidence="2" type="ORF">MTO99_16690</name>
</gene>
<accession>A0ABY4C042</accession>
<keyword evidence="1" id="KW-0812">Transmembrane</keyword>
<keyword evidence="1" id="KW-0472">Membrane</keyword>
<evidence type="ECO:0000313" key="2">
    <source>
        <dbReference type="EMBL" id="UOE43787.1"/>
    </source>
</evidence>
<name>A0ABY4C042_9MICO</name>
<feature type="transmembrane region" description="Helical" evidence="1">
    <location>
        <begin position="136"/>
        <end position="159"/>
    </location>
</feature>
<keyword evidence="1" id="KW-1133">Transmembrane helix</keyword>
<dbReference type="RefSeq" id="WP_243555006.1">
    <property type="nucleotide sequence ID" value="NZ_CP094528.1"/>
</dbReference>
<dbReference type="Proteomes" id="UP000832097">
    <property type="component" value="Chromosome"/>
</dbReference>
<keyword evidence="3" id="KW-1185">Reference proteome</keyword>